<keyword evidence="3" id="KW-0540">Nuclease</keyword>
<dbReference type="RefSeq" id="WP_386847005.1">
    <property type="nucleotide sequence ID" value="NZ_JBHUMK010000073.1"/>
</dbReference>
<feature type="domain" description="Endonuclease/exonuclease/phosphatase" evidence="2">
    <location>
        <begin position="90"/>
        <end position="300"/>
    </location>
</feature>
<comment type="caution">
    <text evidence="3">The sequence shown here is derived from an EMBL/GenBank/DDBJ whole genome shotgun (WGS) entry which is preliminary data.</text>
</comment>
<dbReference type="GO" id="GO:0004519">
    <property type="term" value="F:endonuclease activity"/>
    <property type="evidence" value="ECO:0007669"/>
    <property type="project" value="UniProtKB-KW"/>
</dbReference>
<feature type="transmembrane region" description="Helical" evidence="1">
    <location>
        <begin position="33"/>
        <end position="52"/>
    </location>
</feature>
<keyword evidence="1" id="KW-0472">Membrane</keyword>
<keyword evidence="4" id="KW-1185">Reference proteome</keyword>
<dbReference type="EMBL" id="JBHUMK010000073">
    <property type="protein sequence ID" value="MFD2610643.1"/>
    <property type="molecule type" value="Genomic_DNA"/>
</dbReference>
<evidence type="ECO:0000313" key="4">
    <source>
        <dbReference type="Proteomes" id="UP001597475"/>
    </source>
</evidence>
<proteinExistence type="predicted"/>
<accession>A0ABW5P654</accession>
<dbReference type="InterPro" id="IPR005135">
    <property type="entry name" value="Endo/exonuclease/phosphatase"/>
</dbReference>
<sequence length="308" mass="33954">MFRSRLAWAYLLFVALVWALGEAVGERRWPTLLLAYAPPLLWLLPAPFVLLWTLARRRGVAVALAGALLAAWGAQLLHWRAQSPGTLRVLTYNVGRGGLGSAERLAETIGSADADIVLLQESNFYRPEDLGVIRAALPGYRMVKAYEVTTLTRLPVLDSAWYDLPANNRDVLLTRLRWQGQDLNVVNAHLGTVTVSSLLKGDLARLQRTRTARLGQVKVLERIAVGAGEGALLLGGDLNTPPRGQLYRRMQTAFGPDAHDLAGRGPGWTFPSLKVRIDHVLSRDLTPTRTQVLNVPGSDHLPLLVEYR</sequence>
<dbReference type="Pfam" id="PF03372">
    <property type="entry name" value="Exo_endo_phos"/>
    <property type="match status" value="1"/>
</dbReference>
<keyword evidence="3" id="KW-0255">Endonuclease</keyword>
<keyword evidence="3" id="KW-0378">Hydrolase</keyword>
<dbReference type="Gene3D" id="3.60.10.10">
    <property type="entry name" value="Endonuclease/exonuclease/phosphatase"/>
    <property type="match status" value="1"/>
</dbReference>
<evidence type="ECO:0000256" key="1">
    <source>
        <dbReference type="SAM" id="Phobius"/>
    </source>
</evidence>
<reference evidence="4" key="1">
    <citation type="journal article" date="2019" name="Int. J. Syst. Evol. Microbiol.">
        <title>The Global Catalogue of Microorganisms (GCM) 10K type strain sequencing project: providing services to taxonomists for standard genome sequencing and annotation.</title>
        <authorList>
            <consortium name="The Broad Institute Genomics Platform"/>
            <consortium name="The Broad Institute Genome Sequencing Center for Infectious Disease"/>
            <person name="Wu L."/>
            <person name="Ma J."/>
        </authorList>
    </citation>
    <scope>NUCLEOTIDE SEQUENCE [LARGE SCALE GENOMIC DNA]</scope>
    <source>
        <strain evidence="4">KCTC 33842</strain>
    </source>
</reference>
<dbReference type="SUPFAM" id="SSF56219">
    <property type="entry name" value="DNase I-like"/>
    <property type="match status" value="1"/>
</dbReference>
<keyword evidence="1" id="KW-0812">Transmembrane</keyword>
<evidence type="ECO:0000259" key="2">
    <source>
        <dbReference type="Pfam" id="PF03372"/>
    </source>
</evidence>
<gene>
    <name evidence="3" type="ORF">ACFSR9_14565</name>
</gene>
<keyword evidence="1" id="KW-1133">Transmembrane helix</keyword>
<dbReference type="Proteomes" id="UP001597475">
    <property type="component" value="Unassembled WGS sequence"/>
</dbReference>
<evidence type="ECO:0000313" key="3">
    <source>
        <dbReference type="EMBL" id="MFD2610643.1"/>
    </source>
</evidence>
<organism evidence="3 4">
    <name type="scientific">Deinococcus taklimakanensis</name>
    <dbReference type="NCBI Taxonomy" id="536443"/>
    <lineage>
        <taxon>Bacteria</taxon>
        <taxon>Thermotogati</taxon>
        <taxon>Deinococcota</taxon>
        <taxon>Deinococci</taxon>
        <taxon>Deinococcales</taxon>
        <taxon>Deinococcaceae</taxon>
        <taxon>Deinococcus</taxon>
    </lineage>
</organism>
<protein>
    <submittedName>
        <fullName evidence="3">Endonuclease/exonuclease/phosphatase family protein</fullName>
    </submittedName>
</protein>
<dbReference type="InterPro" id="IPR036691">
    <property type="entry name" value="Endo/exonu/phosph_ase_sf"/>
</dbReference>
<feature type="transmembrane region" description="Helical" evidence="1">
    <location>
        <begin position="59"/>
        <end position="79"/>
    </location>
</feature>
<name>A0ABW5P654_9DEIO</name>